<keyword evidence="1" id="KW-0813">Transport</keyword>
<dbReference type="PROSITE" id="PS00211">
    <property type="entry name" value="ABC_TRANSPORTER_1"/>
    <property type="match status" value="1"/>
</dbReference>
<dbReference type="InterPro" id="IPR027417">
    <property type="entry name" value="P-loop_NTPase"/>
</dbReference>
<proteinExistence type="predicted"/>
<dbReference type="InterPro" id="IPR015854">
    <property type="entry name" value="ABC_transpr_LolD-like"/>
</dbReference>
<dbReference type="SMART" id="SM00382">
    <property type="entry name" value="AAA"/>
    <property type="match status" value="1"/>
</dbReference>
<dbReference type="GO" id="GO:0005886">
    <property type="term" value="C:plasma membrane"/>
    <property type="evidence" value="ECO:0007669"/>
    <property type="project" value="TreeGrafter"/>
</dbReference>
<dbReference type="PROSITE" id="PS50893">
    <property type="entry name" value="ABC_TRANSPORTER_2"/>
    <property type="match status" value="1"/>
</dbReference>
<dbReference type="Pfam" id="PF00005">
    <property type="entry name" value="ABC_tran"/>
    <property type="match status" value="1"/>
</dbReference>
<name>A0A1G1VL95_9BACT</name>
<evidence type="ECO:0000256" key="1">
    <source>
        <dbReference type="ARBA" id="ARBA00022448"/>
    </source>
</evidence>
<protein>
    <submittedName>
        <fullName evidence="5">Macrolide ABC transporter ATP-binding protein</fullName>
    </submittedName>
</protein>
<gene>
    <name evidence="5" type="ORF">A2785_00855</name>
</gene>
<dbReference type="Proteomes" id="UP000179069">
    <property type="component" value="Unassembled WGS sequence"/>
</dbReference>
<dbReference type="CDD" id="cd03255">
    <property type="entry name" value="ABC_MJ0796_LolCDE_FtsE"/>
    <property type="match status" value="1"/>
</dbReference>
<keyword evidence="2" id="KW-0547">Nucleotide-binding</keyword>
<dbReference type="SUPFAM" id="SSF52540">
    <property type="entry name" value="P-loop containing nucleoside triphosphate hydrolases"/>
    <property type="match status" value="1"/>
</dbReference>
<dbReference type="GO" id="GO:0005524">
    <property type="term" value="F:ATP binding"/>
    <property type="evidence" value="ECO:0007669"/>
    <property type="project" value="UniProtKB-KW"/>
</dbReference>
<reference evidence="5 6" key="1">
    <citation type="journal article" date="2016" name="Nat. Commun.">
        <title>Thousands of microbial genomes shed light on interconnected biogeochemical processes in an aquifer system.</title>
        <authorList>
            <person name="Anantharaman K."/>
            <person name="Brown C.T."/>
            <person name="Hug L.A."/>
            <person name="Sharon I."/>
            <person name="Castelle C.J."/>
            <person name="Probst A.J."/>
            <person name="Thomas B.C."/>
            <person name="Singh A."/>
            <person name="Wilkins M.J."/>
            <person name="Karaoz U."/>
            <person name="Brodie E.L."/>
            <person name="Williams K.H."/>
            <person name="Hubbard S.S."/>
            <person name="Banfield J.F."/>
        </authorList>
    </citation>
    <scope>NUCLEOTIDE SEQUENCE [LARGE SCALE GENOMIC DNA]</scope>
</reference>
<dbReference type="GO" id="GO:0022857">
    <property type="term" value="F:transmembrane transporter activity"/>
    <property type="evidence" value="ECO:0007669"/>
    <property type="project" value="TreeGrafter"/>
</dbReference>
<dbReference type="GO" id="GO:0098796">
    <property type="term" value="C:membrane protein complex"/>
    <property type="evidence" value="ECO:0007669"/>
    <property type="project" value="UniProtKB-ARBA"/>
</dbReference>
<feature type="domain" description="ABC transporter" evidence="4">
    <location>
        <begin position="7"/>
        <end position="241"/>
    </location>
</feature>
<dbReference type="InterPro" id="IPR017911">
    <property type="entry name" value="MacB-like_ATP-bd"/>
</dbReference>
<dbReference type="PANTHER" id="PTHR24220:SF86">
    <property type="entry name" value="ABC TRANSPORTER ABCH.1"/>
    <property type="match status" value="1"/>
</dbReference>
<dbReference type="PANTHER" id="PTHR24220">
    <property type="entry name" value="IMPORT ATP-BINDING PROTEIN"/>
    <property type="match status" value="1"/>
</dbReference>
<sequence>MDSNALISLNHVFKTYTLGDSTIHAINDIDLSIHKREFVAIIGPSGSGKSTLMHVSSLLDNPSSGKVTFEGQDTTDFTEEQLAVVRNRKVGFVFQQFNLLPRTSALENVQLPLLYTNTLRSERISRAQAMLEKVGLGQRLKNTPSQLSGGQQQRVAIARALINNPEVIFADEPTGNLDTKSGEEIMNILSGLHREGRSVVLVTHETEVASVAKRVISMRDGKVVSDERDGKKYRALTKRKSR</sequence>
<evidence type="ECO:0000313" key="6">
    <source>
        <dbReference type="Proteomes" id="UP000179069"/>
    </source>
</evidence>
<dbReference type="InterPro" id="IPR017871">
    <property type="entry name" value="ABC_transporter-like_CS"/>
</dbReference>
<keyword evidence="3 5" id="KW-0067">ATP-binding</keyword>
<dbReference type="FunFam" id="3.40.50.300:FF:000032">
    <property type="entry name" value="Export ABC transporter ATP-binding protein"/>
    <property type="match status" value="1"/>
</dbReference>
<evidence type="ECO:0000259" key="4">
    <source>
        <dbReference type="PROSITE" id="PS50893"/>
    </source>
</evidence>
<dbReference type="EMBL" id="MHCI01000019">
    <property type="protein sequence ID" value="OGY16121.1"/>
    <property type="molecule type" value="Genomic_DNA"/>
</dbReference>
<comment type="caution">
    <text evidence="5">The sequence shown here is derived from an EMBL/GenBank/DDBJ whole genome shotgun (WGS) entry which is preliminary data.</text>
</comment>
<evidence type="ECO:0000313" key="5">
    <source>
        <dbReference type="EMBL" id="OGY16121.1"/>
    </source>
</evidence>
<evidence type="ECO:0000256" key="2">
    <source>
        <dbReference type="ARBA" id="ARBA00022741"/>
    </source>
</evidence>
<dbReference type="AlphaFoldDB" id="A0A1G1VL95"/>
<dbReference type="InterPro" id="IPR003593">
    <property type="entry name" value="AAA+_ATPase"/>
</dbReference>
<organism evidence="5 6">
    <name type="scientific">Candidatus Chisholmbacteria bacterium RIFCSPHIGHO2_01_FULL_49_18</name>
    <dbReference type="NCBI Taxonomy" id="1797590"/>
    <lineage>
        <taxon>Bacteria</taxon>
        <taxon>Candidatus Chisholmiibacteriota</taxon>
    </lineage>
</organism>
<evidence type="ECO:0000256" key="3">
    <source>
        <dbReference type="ARBA" id="ARBA00022840"/>
    </source>
</evidence>
<dbReference type="InterPro" id="IPR003439">
    <property type="entry name" value="ABC_transporter-like_ATP-bd"/>
</dbReference>
<dbReference type="GO" id="GO:0016887">
    <property type="term" value="F:ATP hydrolysis activity"/>
    <property type="evidence" value="ECO:0007669"/>
    <property type="project" value="InterPro"/>
</dbReference>
<accession>A0A1G1VL95</accession>
<dbReference type="Gene3D" id="3.40.50.300">
    <property type="entry name" value="P-loop containing nucleotide triphosphate hydrolases"/>
    <property type="match status" value="1"/>
</dbReference>